<evidence type="ECO:0000313" key="5">
    <source>
        <dbReference type="EMBL" id="CAB4210887.1"/>
    </source>
</evidence>
<dbReference type="EMBL" id="LR797012">
    <property type="protein sequence ID" value="CAB4180929.1"/>
    <property type="molecule type" value="Genomic_DNA"/>
</dbReference>
<evidence type="ECO:0000313" key="3">
    <source>
        <dbReference type="EMBL" id="CAB4180929.1"/>
    </source>
</evidence>
<protein>
    <submittedName>
        <fullName evidence="5">Uncharacterized protein</fullName>
    </submittedName>
</protein>
<evidence type="ECO:0000313" key="2">
    <source>
        <dbReference type="EMBL" id="CAB4168664.1"/>
    </source>
</evidence>
<dbReference type="EMBL" id="LR796633">
    <property type="protein sequence ID" value="CAB4156159.1"/>
    <property type="molecule type" value="Genomic_DNA"/>
</dbReference>
<evidence type="ECO:0000313" key="1">
    <source>
        <dbReference type="EMBL" id="CAB4156159.1"/>
    </source>
</evidence>
<organism evidence="5">
    <name type="scientific">uncultured Caudovirales phage</name>
    <dbReference type="NCBI Taxonomy" id="2100421"/>
    <lineage>
        <taxon>Viruses</taxon>
        <taxon>Duplodnaviria</taxon>
        <taxon>Heunggongvirae</taxon>
        <taxon>Uroviricota</taxon>
        <taxon>Caudoviricetes</taxon>
        <taxon>Peduoviridae</taxon>
        <taxon>Maltschvirus</taxon>
        <taxon>Maltschvirus maltsch</taxon>
    </lineage>
</organism>
<sequence>MSDVHKAIKSNDARDLLNRVARMTFLYVPRLEREVLELIVLRAISYTHAHGGKKAGYWLMITDRGLAFAHALKTN</sequence>
<dbReference type="EMBL" id="LR796833">
    <property type="protein sequence ID" value="CAB4168664.1"/>
    <property type="molecule type" value="Genomic_DNA"/>
</dbReference>
<name>A0A6J5SBN9_9CAUD</name>
<reference evidence="5" key="1">
    <citation type="submission" date="2020-05" db="EMBL/GenBank/DDBJ databases">
        <authorList>
            <person name="Chiriac C."/>
            <person name="Salcher M."/>
            <person name="Ghai R."/>
            <person name="Kavagutti S V."/>
        </authorList>
    </citation>
    <scope>NUCLEOTIDE SEQUENCE</scope>
</reference>
<dbReference type="EMBL" id="LR797249">
    <property type="protein sequence ID" value="CAB4196178.1"/>
    <property type="molecule type" value="Genomic_DNA"/>
</dbReference>
<dbReference type="EMBL" id="LR797372">
    <property type="protein sequence ID" value="CAB4210887.1"/>
    <property type="molecule type" value="Genomic_DNA"/>
</dbReference>
<evidence type="ECO:0000313" key="4">
    <source>
        <dbReference type="EMBL" id="CAB4196178.1"/>
    </source>
</evidence>
<proteinExistence type="predicted"/>
<gene>
    <name evidence="3" type="ORF">UFOVP1069_6</name>
    <name evidence="4" type="ORF">UFOVP1301_61</name>
    <name evidence="5" type="ORF">UFOVP1415_53</name>
    <name evidence="1" type="ORF">UFOVP663_46</name>
    <name evidence="2" type="ORF">UFOVP894_22</name>
</gene>
<accession>A0A6J5SBN9</accession>